<name>A0AAE1CPS0_9GAST</name>
<accession>A0AAE1CPS0</accession>
<gene>
    <name evidence="2" type="ORF">RRG08_005077</name>
</gene>
<evidence type="ECO:0000313" key="3">
    <source>
        <dbReference type="Proteomes" id="UP001283361"/>
    </source>
</evidence>
<comment type="caution">
    <text evidence="2">The sequence shown here is derived from an EMBL/GenBank/DDBJ whole genome shotgun (WGS) entry which is preliminary data.</text>
</comment>
<evidence type="ECO:0000256" key="1">
    <source>
        <dbReference type="SAM" id="MobiDB-lite"/>
    </source>
</evidence>
<organism evidence="2 3">
    <name type="scientific">Elysia crispata</name>
    <name type="common">lettuce slug</name>
    <dbReference type="NCBI Taxonomy" id="231223"/>
    <lineage>
        <taxon>Eukaryota</taxon>
        <taxon>Metazoa</taxon>
        <taxon>Spiralia</taxon>
        <taxon>Lophotrochozoa</taxon>
        <taxon>Mollusca</taxon>
        <taxon>Gastropoda</taxon>
        <taxon>Heterobranchia</taxon>
        <taxon>Euthyneura</taxon>
        <taxon>Panpulmonata</taxon>
        <taxon>Sacoglossa</taxon>
        <taxon>Placobranchoidea</taxon>
        <taxon>Plakobranchidae</taxon>
        <taxon>Elysia</taxon>
    </lineage>
</organism>
<dbReference type="EMBL" id="JAWDGP010007302">
    <property type="protein sequence ID" value="KAK3726473.1"/>
    <property type="molecule type" value="Genomic_DNA"/>
</dbReference>
<dbReference type="Proteomes" id="UP001283361">
    <property type="component" value="Unassembled WGS sequence"/>
</dbReference>
<feature type="region of interest" description="Disordered" evidence="1">
    <location>
        <begin position="1"/>
        <end position="52"/>
    </location>
</feature>
<sequence length="107" mass="12085">MRHTAPAQESTKALSHRKWKNKDTEDSRGGTFLFQKDTGQAAETEASEPQLPKALRCEAGAKYRQVNSSLQRQELANAVLPMKPIKRGFKLWVRADSNGYISKFSVY</sequence>
<keyword evidence="3" id="KW-1185">Reference proteome</keyword>
<dbReference type="AlphaFoldDB" id="A0AAE1CPS0"/>
<evidence type="ECO:0000313" key="2">
    <source>
        <dbReference type="EMBL" id="KAK3726473.1"/>
    </source>
</evidence>
<reference evidence="2" key="1">
    <citation type="journal article" date="2023" name="G3 (Bethesda)">
        <title>A reference genome for the long-term kleptoplast-retaining sea slug Elysia crispata morphotype clarki.</title>
        <authorList>
            <person name="Eastman K.E."/>
            <person name="Pendleton A.L."/>
            <person name="Shaikh M.A."/>
            <person name="Suttiyut T."/>
            <person name="Ogas R."/>
            <person name="Tomko P."/>
            <person name="Gavelis G."/>
            <person name="Widhalm J.R."/>
            <person name="Wisecaver J.H."/>
        </authorList>
    </citation>
    <scope>NUCLEOTIDE SEQUENCE</scope>
    <source>
        <strain evidence="2">ECLA1</strain>
    </source>
</reference>
<proteinExistence type="predicted"/>
<protein>
    <submittedName>
        <fullName evidence="2">Uncharacterized protein</fullName>
    </submittedName>
</protein>